<evidence type="ECO:0000313" key="2">
    <source>
        <dbReference type="Proteomes" id="UP000266861"/>
    </source>
</evidence>
<accession>A0A397IPY9</accession>
<proteinExistence type="predicted"/>
<name>A0A397IPY9_9GLOM</name>
<organism evidence="1 2">
    <name type="scientific">Diversispora epigaea</name>
    <dbReference type="NCBI Taxonomy" id="1348612"/>
    <lineage>
        <taxon>Eukaryota</taxon>
        <taxon>Fungi</taxon>
        <taxon>Fungi incertae sedis</taxon>
        <taxon>Mucoromycota</taxon>
        <taxon>Glomeromycotina</taxon>
        <taxon>Glomeromycetes</taxon>
        <taxon>Diversisporales</taxon>
        <taxon>Diversisporaceae</taxon>
        <taxon>Diversispora</taxon>
    </lineage>
</organism>
<comment type="caution">
    <text evidence="1">The sequence shown here is derived from an EMBL/GenBank/DDBJ whole genome shotgun (WGS) entry which is preliminary data.</text>
</comment>
<reference evidence="1 2" key="1">
    <citation type="submission" date="2018-08" db="EMBL/GenBank/DDBJ databases">
        <title>Genome and evolution of the arbuscular mycorrhizal fungus Diversispora epigaea (formerly Glomus versiforme) and its bacterial endosymbionts.</title>
        <authorList>
            <person name="Sun X."/>
            <person name="Fei Z."/>
            <person name="Harrison M."/>
        </authorList>
    </citation>
    <scope>NUCLEOTIDE SEQUENCE [LARGE SCALE GENOMIC DNA]</scope>
    <source>
        <strain evidence="1 2">IT104</strain>
    </source>
</reference>
<protein>
    <submittedName>
        <fullName evidence="1">Uncharacterized protein</fullName>
    </submittedName>
</protein>
<evidence type="ECO:0000313" key="1">
    <source>
        <dbReference type="EMBL" id="RHZ74770.1"/>
    </source>
</evidence>
<dbReference type="Proteomes" id="UP000266861">
    <property type="component" value="Unassembled WGS sequence"/>
</dbReference>
<gene>
    <name evidence="1" type="ORF">Glove_219g25</name>
</gene>
<dbReference type="AlphaFoldDB" id="A0A397IPY9"/>
<keyword evidence="2" id="KW-1185">Reference proteome</keyword>
<sequence>MSSNEATITLPNNKTIKTPTGLFINNEFVDSHAVTSLVGYSISRIEKISRAHLLHF</sequence>
<dbReference type="EMBL" id="PQFF01000204">
    <property type="protein sequence ID" value="RHZ74770.1"/>
    <property type="molecule type" value="Genomic_DNA"/>
</dbReference>